<dbReference type="Gene3D" id="3.40.525.10">
    <property type="entry name" value="CRAL-TRIO lipid binding domain"/>
    <property type="match status" value="1"/>
</dbReference>
<dbReference type="Gene3D" id="3.30.200.20">
    <property type="entry name" value="Phosphorylase Kinase, domain 1"/>
    <property type="match status" value="1"/>
</dbReference>
<evidence type="ECO:0000259" key="13">
    <source>
        <dbReference type="PROSITE" id="PS50010"/>
    </source>
</evidence>
<sequence length="3075" mass="346291">MDGTRAAEVLPLLQERLAILPGGRDRRGGPVLLFPSTPRRERAKPEDYRRLLQYLFAIPSDEARGLRFTVIVDMRGTTWDSVKPILKVLHEHFHRTVHVAFLIKPENFWQKQRTSLGKQKKYNFEINTISLEALVKVIDPSQLTADLDGSLQYDHAQWIDTRLVVEDFTWQAADLLDRLDDLQEDLSRNDFADDVAGAKHGIDLHNEMKKKIMKVPVEDIEVVGQRLLQRFNNSATATGGEGGSIDNGAASCADSDGRALATLVIQHLDSVHAAQQHLLQLWHIKKMKLDQCFQLRLFEQDCEKMFDWICHNREAFLASYVEIGRSYQLAKNLQEEHKHFTMSSMNVYVNINKILTMAGKLLETQHYAAGHVRAVAGRLDRAWKEFAAGLDERTAVLSLSVVFHHKAEQYVDNVAGWSQACEISNLPSEIPVLESHIRQHQTLYEAMCQAYTEVYNTYQALLSGLGSMLQVCHNVNARSSGLDTFRVDYVHSTSKKLLYQLDHLVQVCNQPQGIDHVARKHGQDGHNIDSHTGTSGNPAADYSEGASHVLAVIHQILGHHRALEARWHARKVKLHQRLALKLFQEDVKQVLDWLTNHGEVFIRKNTGVGRNLQKARVYQKSHEHFENVAQNTYTNATKLLTAAEELAHTGECAPDEIYAVAQELEAHVSSFAARVEQRRRRLDLAVVFYTHEKELIGWVDELRQEMQQDEVAENLETAERLLEQCAQHRSSCLEACASTIAQGEALLQELREATDAPDTTGSISAVESALDRLASLRQELEDLWATKKLRLELCLRLRVFERDALETSGQLEMWAQELQGPPREGSPEQLLRVHNDGVAHMQNTAFQILHRGQELAQVLEEAGVCIMADGQHSAAARVQVLLEFLNERELDAEDLAEMRRVRLEQASQLLQLQTDASHVIKWIRNGESILLASLRIPDDFEDAEQLGKEHYHFQLAITNTHASAVQVKHKADSLISGNHYDPKSIREVAEDVTKRWQQLVTCAEERHKLITASLNFYKTVDSVRSVLDSLELQYNVDDDWCADGEKAVGVPANITRHQEQKEAFLKACTLVRRTGETFLKYINRSLQFYSYHANSAGSANKVKNILEELVSKENKVLEYWTQRKKRLDQCHQYVLFERSAKQALEWIKETGELYLATHTNVGKNRIENEQLLQEHIEFKGAAKETRERVKLLIQLADNLVERGHAHAAAIKQAVAEVDQRYKDFSARMDCYKTQIEDDLGIQSDEGHKDLSIDRNSDPLLEEKIKGKDLKELNEEKRRSARRKEFIMAELLQTERTYVKDLETCIRCFLDETRCGKGNVPLGLQSRESIIFSNIEEIHQFHSNVFLRELEKYETMPEDVGHCFVVWAPKFDMYVTYCKNKPESNQLLVTHGGTWFEELQRKYRVEHPIAAYLIKPVQRITKYQLLLKDLQACCQEGQGEIKEGLEVMLNVPKKANDALHLSLLEGCDVSTDALGDVVLQDSFTVWDPKQLIRKGRDRHIFLFELYLLFTKEVKDSAGKVKYVYKNRLLTSELGVTEHIEGDECKFAVWTGRAPTSDTRVVLRANSMDAKQLWVMRLREVIQETFLGKNMPKSPAKKSSSQRSSRDLEECASLDESVENLDRNSLASFGSTNTTDSDKTGVVEMTWVVADHMAAPGSRELSVTKGQQVEVLENGSTASNTPGGVPNTGEWTLVRLPLTPGQAEPPVEGLVPTSALKQPPTASCKTSPSRKASTQQQQQSHQYHHQQQQQSHHHPSYYQQQQINQAIVQTQQQQQQTAVTSSSTTANTLPSSTAANVAPATQQTALLTTSLSSAVLSPMLSEDAETTGSDGSGSTTSTNSPGNKRRGFSGRKWLPPPLRKLSQGKVEKTNTVSTSSSPLIGPSLKKSSSDKRFKLPSGIEHNRPGKTTFDAQEGEEGVNKEEEGEEQHEVDVDVDVTCESDDTTAVTSSQEQNGGEDADDDLELPPPMKPITEPILVTTANGPSGSTIPSELPGKRSAEHATKILDGGATTADLSEIEQIVKERMEQHTENQERHSLMRTPNGKSLSNEEEYCNATINPIAVEESDPESTAIARRQFVIRELVETERDYVNDLKHIVEGYMALMRNPDCEISLPEDLRGGKDKMVFGNLEAIYEWHRDFFLKALERCLERPEELGPLFKRYERKLHMYVVYCQNKPVSEYIVSEYIDTYFEELRQKLGHRLQLCDLLIKPVQRITKYQLLLREALRLTERTQRLSEIEGLRAAAHVMRVIPKAANDMMDVGRLQGFDGKITAQGKLLLHGPLLVSEISNVSTREREWQVFLFEQNIIFSEAVGKKTQFTNPAYIYKAHIQVNKMSLEDSNDDPEKFVIRSTDPRKPGLGFSCSVSEESGPRRQEWVDTITAILQTQRDFLKAIQSPIAYQKELTKDPLRATTTTTTTSEPVIRATVSVPPTLIVPGQSTNRNKSNDRVRTNQQPTLQRSYTGGLDHAQPRTPSPTKSRLNFLEGFKNTLRTRSPGRNNSIPVVPGACVRLAADWGKLHAGDELIVSHLDGPGLVVSPINTKNELWIPASLISNSAISRAWSFRPRKMVDLTKSDHAADESTTTPEEKTPTILSSPMSIRATAGEVVRLSVETHNADRNNHATVTWRKEGEDQCIRESDRYQFQQSMGFVYLQITGCRASDSGVYHCHIKCETGSCSARISLSVTGGKSSTLARALGFSKVEVDWDKQEIGSASCSIECRTLPLQRWVPVLKQVNEPPAVLDVSPDASYSFRVMGDDGRTTSPSIVVTLSRLDADNGAEWESKQFVGRYLELDELGNGRFGIVRRARDKGTGQEVALKQIPRHKQSRLLTRAEYDVLASTHHANIIRAFALFENAPRPGIDTIVLELVKGPTLFAYLSEKTEYTEATATRYTGQLLSALRWLHCRSRMHLDVKPENVLVDQETDQVKVIDLGEAVRTPIDEVVPPPADLEFAAPESVLGRPTGPYTDMWAVGVFIYVLLSGLSPFLDDSVEETTANILKCDFCFPDEYFETISSDAKELLGRLLRLRGEDRANAEFCLGSPWLKISTGATILSTRMAAFIERRAHCLKLRQDHDSFYS</sequence>
<dbReference type="Gene3D" id="1.20.58.60">
    <property type="match status" value="5"/>
</dbReference>
<feature type="compositionally biased region" description="Low complexity" evidence="10">
    <location>
        <begin position="1776"/>
        <end position="1786"/>
    </location>
</feature>
<dbReference type="PROSITE" id="PS50002">
    <property type="entry name" value="SH3"/>
    <property type="match status" value="1"/>
</dbReference>
<dbReference type="SUPFAM" id="SSF48726">
    <property type="entry name" value="Immunoglobulin"/>
    <property type="match status" value="1"/>
</dbReference>
<dbReference type="GO" id="GO:0005524">
    <property type="term" value="F:ATP binding"/>
    <property type="evidence" value="ECO:0007669"/>
    <property type="project" value="UniProtKB-UniRule"/>
</dbReference>
<dbReference type="SMART" id="SM00325">
    <property type="entry name" value="RhoGEF"/>
    <property type="match status" value="2"/>
</dbReference>
<feature type="compositionally biased region" description="Polar residues" evidence="10">
    <location>
        <begin position="1941"/>
        <end position="1951"/>
    </location>
</feature>
<evidence type="ECO:0000256" key="1">
    <source>
        <dbReference type="ARBA" id="ARBA00004496"/>
    </source>
</evidence>
<evidence type="ECO:0000259" key="14">
    <source>
        <dbReference type="PROSITE" id="PS50011"/>
    </source>
</evidence>
<feature type="compositionally biased region" description="Acidic residues" evidence="10">
    <location>
        <begin position="1930"/>
        <end position="1940"/>
    </location>
</feature>
<dbReference type="GO" id="GO:0019898">
    <property type="term" value="C:extrinsic component of membrane"/>
    <property type="evidence" value="ECO:0007669"/>
    <property type="project" value="TreeGrafter"/>
</dbReference>
<keyword evidence="7" id="KW-0393">Immunoglobulin domain</keyword>
<dbReference type="InterPro" id="IPR047054">
    <property type="entry name" value="Kalirin_TRIO_PH_1"/>
</dbReference>
<dbReference type="Proteomes" id="UP001497644">
    <property type="component" value="Chromosome 4"/>
</dbReference>
<dbReference type="InterPro" id="IPR035899">
    <property type="entry name" value="DBL_dom_sf"/>
</dbReference>
<dbReference type="Gene3D" id="1.20.900.10">
    <property type="entry name" value="Dbl homology (DH) domain"/>
    <property type="match status" value="2"/>
</dbReference>
<dbReference type="PROSITE" id="PS50011">
    <property type="entry name" value="PROTEIN_KINASE_DOM"/>
    <property type="match status" value="1"/>
</dbReference>
<comment type="similarity">
    <text evidence="2">Belongs to the protein kinase superfamily. CAMK Ser/Thr protein kinase family.</text>
</comment>
<dbReference type="CDD" id="cd00170">
    <property type="entry name" value="SEC14"/>
    <property type="match status" value="1"/>
</dbReference>
<dbReference type="SMART" id="SM00409">
    <property type="entry name" value="IG"/>
    <property type="match status" value="1"/>
</dbReference>
<keyword evidence="4" id="KW-0963">Cytoplasm</keyword>
<feature type="compositionally biased region" description="Low complexity" evidence="10">
    <location>
        <begin position="1590"/>
        <end position="1601"/>
    </location>
</feature>
<dbReference type="InterPro" id="IPR002017">
    <property type="entry name" value="Spectrin_repeat"/>
</dbReference>
<dbReference type="InterPro" id="IPR036179">
    <property type="entry name" value="Ig-like_dom_sf"/>
</dbReference>
<dbReference type="InterPro" id="IPR011993">
    <property type="entry name" value="PH-like_dom_sf"/>
</dbReference>
<evidence type="ECO:0000256" key="6">
    <source>
        <dbReference type="ARBA" id="ARBA00022658"/>
    </source>
</evidence>
<keyword evidence="6" id="KW-0344">Guanine-nucleotide releasing factor</keyword>
<dbReference type="InterPro" id="IPR018159">
    <property type="entry name" value="Spectrin/alpha-actinin"/>
</dbReference>
<dbReference type="SMART" id="SM00150">
    <property type="entry name" value="SPEC"/>
    <property type="match status" value="6"/>
</dbReference>
<dbReference type="PROSITE" id="PS50835">
    <property type="entry name" value="IG_LIKE"/>
    <property type="match status" value="1"/>
</dbReference>
<dbReference type="SMART" id="SM00516">
    <property type="entry name" value="SEC14"/>
    <property type="match status" value="1"/>
</dbReference>
<dbReference type="SUPFAM" id="SSF50729">
    <property type="entry name" value="PH domain-like"/>
    <property type="match status" value="2"/>
</dbReference>
<dbReference type="Pfam" id="PF07679">
    <property type="entry name" value="I-set"/>
    <property type="match status" value="1"/>
</dbReference>
<dbReference type="InterPro" id="IPR001849">
    <property type="entry name" value="PH_domain"/>
</dbReference>
<feature type="region of interest" description="Disordered" evidence="10">
    <location>
        <begin position="1816"/>
        <end position="1963"/>
    </location>
</feature>
<dbReference type="InterPro" id="IPR000219">
    <property type="entry name" value="DH_dom"/>
</dbReference>
<dbReference type="CDD" id="cd00160">
    <property type="entry name" value="RhoGEF"/>
    <property type="match status" value="2"/>
</dbReference>
<dbReference type="Gene3D" id="2.60.40.10">
    <property type="entry name" value="Immunoglobulins"/>
    <property type="match status" value="1"/>
</dbReference>
<dbReference type="InterPro" id="IPR011009">
    <property type="entry name" value="Kinase-like_dom_sf"/>
</dbReference>
<evidence type="ECO:0000256" key="3">
    <source>
        <dbReference type="ARBA" id="ARBA00022443"/>
    </source>
</evidence>
<dbReference type="GO" id="GO:0005737">
    <property type="term" value="C:cytoplasm"/>
    <property type="evidence" value="ECO:0007669"/>
    <property type="project" value="UniProtKB-SubCell"/>
</dbReference>
<dbReference type="Pfam" id="PF23323">
    <property type="entry name" value="Spectrin_6"/>
    <property type="match status" value="1"/>
</dbReference>
<dbReference type="SMART" id="SM00220">
    <property type="entry name" value="S_TKc"/>
    <property type="match status" value="1"/>
</dbReference>
<dbReference type="Gene3D" id="1.10.510.10">
    <property type="entry name" value="Transferase(Phosphotransferase) domain 1"/>
    <property type="match status" value="1"/>
</dbReference>
<dbReference type="InterPro" id="IPR013098">
    <property type="entry name" value="Ig_I-set"/>
</dbReference>
<dbReference type="CDD" id="cd13240">
    <property type="entry name" value="PH1_Kalirin_Trio_like"/>
    <property type="match status" value="1"/>
</dbReference>
<protein>
    <recommendedName>
        <fullName evidence="18">Non-specific serine/threonine protein kinase</fullName>
    </recommendedName>
</protein>
<evidence type="ECO:0000256" key="4">
    <source>
        <dbReference type="ARBA" id="ARBA00022490"/>
    </source>
</evidence>
<dbReference type="SUPFAM" id="SSF56112">
    <property type="entry name" value="Protein kinase-like (PK-like)"/>
    <property type="match status" value="1"/>
</dbReference>
<feature type="domain" description="DH" evidence="13">
    <location>
        <begin position="2072"/>
        <end position="2255"/>
    </location>
</feature>
<dbReference type="GO" id="GO:0004672">
    <property type="term" value="F:protein kinase activity"/>
    <property type="evidence" value="ECO:0007669"/>
    <property type="project" value="InterPro"/>
</dbReference>
<dbReference type="GO" id="GO:0005085">
    <property type="term" value="F:guanyl-nucleotide exchange factor activity"/>
    <property type="evidence" value="ECO:0007669"/>
    <property type="project" value="UniProtKB-KW"/>
</dbReference>
<comment type="subcellular location">
    <subcellularLocation>
        <location evidence="1">Cytoplasm</location>
    </subcellularLocation>
</comment>
<dbReference type="InterPro" id="IPR013783">
    <property type="entry name" value="Ig-like_fold"/>
</dbReference>
<dbReference type="CDD" id="cd00176">
    <property type="entry name" value="SPEC"/>
    <property type="match status" value="5"/>
</dbReference>
<feature type="domain" description="PH" evidence="12">
    <location>
        <begin position="1475"/>
        <end position="1581"/>
    </location>
</feature>
<dbReference type="Gene3D" id="2.30.30.40">
    <property type="entry name" value="SH3 Domains"/>
    <property type="match status" value="1"/>
</dbReference>
<evidence type="ECO:0000259" key="11">
    <source>
        <dbReference type="PROSITE" id="PS50002"/>
    </source>
</evidence>
<feature type="region of interest" description="Disordered" evidence="10">
    <location>
        <begin position="1588"/>
        <end position="1614"/>
    </location>
</feature>
<feature type="region of interest" description="Disordered" evidence="10">
    <location>
        <begin position="1697"/>
        <end position="1757"/>
    </location>
</feature>
<feature type="domain" description="Protein kinase" evidence="14">
    <location>
        <begin position="2786"/>
        <end position="3040"/>
    </location>
</feature>
<dbReference type="Pfam" id="PF13716">
    <property type="entry name" value="CRAL_TRIO_2"/>
    <property type="match status" value="1"/>
</dbReference>
<dbReference type="FunFam" id="1.20.900.10:FF:000008">
    <property type="entry name" value="rho guanine nucleotide exchange factor 25"/>
    <property type="match status" value="1"/>
</dbReference>
<dbReference type="PROSITE" id="PS50010">
    <property type="entry name" value="DH_2"/>
    <property type="match status" value="2"/>
</dbReference>
<feature type="binding site" evidence="9">
    <location>
        <position position="2815"/>
    </location>
    <ligand>
        <name>ATP</name>
        <dbReference type="ChEBI" id="CHEBI:30616"/>
    </ligand>
</feature>
<dbReference type="PANTHER" id="PTHR22826:SF106">
    <property type="entry name" value="TRIO, ISOFORM A"/>
    <property type="match status" value="1"/>
</dbReference>
<dbReference type="PROSITE" id="PS50003">
    <property type="entry name" value="PH_DOMAIN"/>
    <property type="match status" value="2"/>
</dbReference>
<dbReference type="SUPFAM" id="SSF48065">
    <property type="entry name" value="DBL homology domain (DH-domain)"/>
    <property type="match status" value="2"/>
</dbReference>
<dbReference type="InterPro" id="IPR058918">
    <property type="entry name" value="KALRN/TRIO-like_spectrin"/>
</dbReference>
<proteinExistence type="inferred from homology"/>
<dbReference type="InterPro" id="IPR055251">
    <property type="entry name" value="SOS1_NGEF_PH"/>
</dbReference>
<feature type="domain" description="SH3" evidence="11">
    <location>
        <begin position="1634"/>
        <end position="1719"/>
    </location>
</feature>
<name>A0AAV2NS97_9HYME</name>
<keyword evidence="17" id="KW-1185">Reference proteome</keyword>
<reference evidence="16" key="1">
    <citation type="submission" date="2024-04" db="EMBL/GenBank/DDBJ databases">
        <authorList>
            <consortium name="Molecular Ecology Group"/>
        </authorList>
    </citation>
    <scope>NUCLEOTIDE SEQUENCE</scope>
</reference>
<dbReference type="InterPro" id="IPR036865">
    <property type="entry name" value="CRAL-TRIO_dom_sf"/>
</dbReference>
<dbReference type="InterPro" id="IPR017441">
    <property type="entry name" value="Protein_kinase_ATP_BS"/>
</dbReference>
<dbReference type="InterPro" id="IPR000719">
    <property type="entry name" value="Prot_kinase_dom"/>
</dbReference>
<evidence type="ECO:0000256" key="7">
    <source>
        <dbReference type="ARBA" id="ARBA00023319"/>
    </source>
</evidence>
<dbReference type="Gene3D" id="2.30.29.30">
    <property type="entry name" value="Pleckstrin-homology domain (PH domain)/Phosphotyrosine-binding domain (PTB)"/>
    <property type="match status" value="2"/>
</dbReference>
<dbReference type="PROSITE" id="PS00107">
    <property type="entry name" value="PROTEIN_KINASE_ATP"/>
    <property type="match status" value="1"/>
</dbReference>
<dbReference type="PANTHER" id="PTHR22826">
    <property type="entry name" value="RHO GUANINE EXCHANGE FACTOR-RELATED"/>
    <property type="match status" value="1"/>
</dbReference>
<dbReference type="InterPro" id="IPR001251">
    <property type="entry name" value="CRAL-TRIO_dom"/>
</dbReference>
<evidence type="ECO:0000256" key="10">
    <source>
        <dbReference type="SAM" id="MobiDB-lite"/>
    </source>
</evidence>
<feature type="domain" description="Ig-like" evidence="15">
    <location>
        <begin position="2587"/>
        <end position="2680"/>
    </location>
</feature>
<feature type="compositionally biased region" description="Polar residues" evidence="10">
    <location>
        <begin position="2448"/>
        <end position="2458"/>
    </location>
</feature>
<dbReference type="Pfam" id="PF00621">
    <property type="entry name" value="RhoGEF"/>
    <property type="match status" value="2"/>
</dbReference>
<dbReference type="FunFam" id="1.20.58.60:FF:000023">
    <property type="entry name" value="Kalirin RhoGEF kinase b"/>
    <property type="match status" value="1"/>
</dbReference>
<evidence type="ECO:0000256" key="2">
    <source>
        <dbReference type="ARBA" id="ARBA00006692"/>
    </source>
</evidence>
<keyword evidence="3 8" id="KW-0728">SH3 domain</keyword>
<evidence type="ECO:0000259" key="15">
    <source>
        <dbReference type="PROSITE" id="PS50835"/>
    </source>
</evidence>
<dbReference type="CDD" id="cd13241">
    <property type="entry name" value="PH2_Kalirin_Trio_p63RhoGEF"/>
    <property type="match status" value="1"/>
</dbReference>
<dbReference type="SMART" id="SM00233">
    <property type="entry name" value="PH"/>
    <property type="match status" value="2"/>
</dbReference>
<feature type="region of interest" description="Disordered" evidence="10">
    <location>
        <begin position="1776"/>
        <end position="1795"/>
    </location>
</feature>
<keyword evidence="9" id="KW-0067">ATP-binding</keyword>
<feature type="compositionally biased region" description="Polar residues" evidence="10">
    <location>
        <begin position="1718"/>
        <end position="1732"/>
    </location>
</feature>
<feature type="compositionally biased region" description="Basic and acidic residues" evidence="10">
    <location>
        <begin position="1915"/>
        <end position="1929"/>
    </location>
</feature>
<feature type="domain" description="DH" evidence="13">
    <location>
        <begin position="1282"/>
        <end position="1457"/>
    </location>
</feature>
<dbReference type="Pfam" id="PF22697">
    <property type="entry name" value="SOS1_NGEF_PH"/>
    <property type="match status" value="2"/>
</dbReference>
<dbReference type="SUPFAM" id="SSF46966">
    <property type="entry name" value="Spectrin repeat"/>
    <property type="match status" value="6"/>
</dbReference>
<evidence type="ECO:0000256" key="9">
    <source>
        <dbReference type="PROSITE-ProRule" id="PRU10141"/>
    </source>
</evidence>
<feature type="domain" description="PH" evidence="12">
    <location>
        <begin position="2273"/>
        <end position="2382"/>
    </location>
</feature>
<keyword evidence="5" id="KW-0597">Phosphoprotein</keyword>
<evidence type="ECO:0008006" key="18">
    <source>
        <dbReference type="Google" id="ProtNLM"/>
    </source>
</evidence>
<dbReference type="Pfam" id="PF00069">
    <property type="entry name" value="Pkinase"/>
    <property type="match status" value="1"/>
</dbReference>
<organism evidence="16 17">
    <name type="scientific">Lasius platythorax</name>
    <dbReference type="NCBI Taxonomy" id="488582"/>
    <lineage>
        <taxon>Eukaryota</taxon>
        <taxon>Metazoa</taxon>
        <taxon>Ecdysozoa</taxon>
        <taxon>Arthropoda</taxon>
        <taxon>Hexapoda</taxon>
        <taxon>Insecta</taxon>
        <taxon>Pterygota</taxon>
        <taxon>Neoptera</taxon>
        <taxon>Endopterygota</taxon>
        <taxon>Hymenoptera</taxon>
        <taxon>Apocrita</taxon>
        <taxon>Aculeata</taxon>
        <taxon>Formicoidea</taxon>
        <taxon>Formicidae</taxon>
        <taxon>Formicinae</taxon>
        <taxon>Lasius</taxon>
        <taxon>Lasius</taxon>
    </lineage>
</organism>
<evidence type="ECO:0000259" key="12">
    <source>
        <dbReference type="PROSITE" id="PS50003"/>
    </source>
</evidence>
<feature type="compositionally biased region" description="Low complexity" evidence="10">
    <location>
        <begin position="1824"/>
        <end position="1840"/>
    </location>
</feature>
<feature type="compositionally biased region" description="Low complexity" evidence="10">
    <location>
        <begin position="1733"/>
        <end position="1757"/>
    </location>
</feature>
<keyword evidence="9" id="KW-0547">Nucleotide-binding</keyword>
<dbReference type="EMBL" id="OZ034827">
    <property type="protein sequence ID" value="CAL1683138.1"/>
    <property type="molecule type" value="Genomic_DNA"/>
</dbReference>
<feature type="compositionally biased region" description="Acidic residues" evidence="10">
    <location>
        <begin position="1952"/>
        <end position="1961"/>
    </location>
</feature>
<dbReference type="InterPro" id="IPR051336">
    <property type="entry name" value="RhoGEF_Guanine_NuclExch_SF"/>
</dbReference>
<accession>A0AAV2NS97</accession>
<feature type="compositionally biased region" description="Polar residues" evidence="10">
    <location>
        <begin position="1867"/>
        <end position="1876"/>
    </location>
</feature>
<gene>
    <name evidence="16" type="ORF">LPLAT_LOCUS8929</name>
</gene>
<feature type="region of interest" description="Disordered" evidence="10">
    <location>
        <begin position="2429"/>
        <end position="2476"/>
    </location>
</feature>
<evidence type="ECO:0000256" key="8">
    <source>
        <dbReference type="PROSITE-ProRule" id="PRU00192"/>
    </source>
</evidence>
<dbReference type="InterPro" id="IPR001452">
    <property type="entry name" value="SH3_domain"/>
</dbReference>
<dbReference type="InterPro" id="IPR003599">
    <property type="entry name" value="Ig_sub"/>
</dbReference>
<dbReference type="Pfam" id="PF00435">
    <property type="entry name" value="Spectrin"/>
    <property type="match status" value="4"/>
</dbReference>
<evidence type="ECO:0000313" key="16">
    <source>
        <dbReference type="EMBL" id="CAL1683138.1"/>
    </source>
</evidence>
<dbReference type="InterPro" id="IPR007110">
    <property type="entry name" value="Ig-like_dom"/>
</dbReference>
<evidence type="ECO:0000256" key="5">
    <source>
        <dbReference type="ARBA" id="ARBA00022553"/>
    </source>
</evidence>
<evidence type="ECO:0000313" key="17">
    <source>
        <dbReference type="Proteomes" id="UP001497644"/>
    </source>
</evidence>